<evidence type="ECO:0000256" key="1">
    <source>
        <dbReference type="ARBA" id="ARBA00004651"/>
    </source>
</evidence>
<dbReference type="RefSeq" id="WP_038021409.1">
    <property type="nucleotide sequence ID" value="NZ_JPKR02000003.1"/>
</dbReference>
<dbReference type="GO" id="GO:0009103">
    <property type="term" value="P:lipopolysaccharide biosynthetic process"/>
    <property type="evidence" value="ECO:0007669"/>
    <property type="project" value="UniProtKB-KW"/>
</dbReference>
<dbReference type="OrthoDB" id="9783707at2"/>
<keyword evidence="8" id="KW-0448">Lipopolysaccharide biosynthesis</keyword>
<evidence type="ECO:0000256" key="11">
    <source>
        <dbReference type="ARBA" id="ARBA00023136"/>
    </source>
</evidence>
<feature type="transmembrane region" description="Helical" evidence="13">
    <location>
        <begin position="150"/>
        <end position="167"/>
    </location>
</feature>
<gene>
    <name evidence="15" type="ORF">HA49_15285</name>
</gene>
<feature type="transmembrane region" description="Helical" evidence="13">
    <location>
        <begin position="120"/>
        <end position="138"/>
    </location>
</feature>
<keyword evidence="3" id="KW-1003">Cell membrane</keyword>
<feature type="transmembrane region" description="Helical" evidence="13">
    <location>
        <begin position="211"/>
        <end position="233"/>
    </location>
</feature>
<evidence type="ECO:0000256" key="8">
    <source>
        <dbReference type="ARBA" id="ARBA00022985"/>
    </source>
</evidence>
<feature type="transmembrane region" description="Helical" evidence="13">
    <location>
        <begin position="93"/>
        <end position="114"/>
    </location>
</feature>
<proteinExistence type="inferred from homology"/>
<dbReference type="GO" id="GO:0009245">
    <property type="term" value="P:lipid A biosynthetic process"/>
    <property type="evidence" value="ECO:0007669"/>
    <property type="project" value="UniProtKB-KW"/>
</dbReference>
<comment type="subcellular location">
    <subcellularLocation>
        <location evidence="1">Cell membrane</location>
        <topology evidence="1">Multi-pass membrane protein</topology>
    </subcellularLocation>
</comment>
<evidence type="ECO:0000259" key="14">
    <source>
        <dbReference type="Pfam" id="PF00892"/>
    </source>
</evidence>
<keyword evidence="9 13" id="KW-1133">Transmembrane helix</keyword>
<dbReference type="InterPro" id="IPR000620">
    <property type="entry name" value="EamA_dom"/>
</dbReference>
<keyword evidence="7 13" id="KW-0812">Transmembrane</keyword>
<evidence type="ECO:0000256" key="7">
    <source>
        <dbReference type="ARBA" id="ARBA00022692"/>
    </source>
</evidence>
<organism evidence="15 16">
    <name type="scientific">Tatumella morbirosei</name>
    <dbReference type="NCBI Taxonomy" id="642227"/>
    <lineage>
        <taxon>Bacteria</taxon>
        <taxon>Pseudomonadati</taxon>
        <taxon>Pseudomonadota</taxon>
        <taxon>Gammaproteobacteria</taxon>
        <taxon>Enterobacterales</taxon>
        <taxon>Erwiniaceae</taxon>
        <taxon>Tatumella</taxon>
    </lineage>
</organism>
<evidence type="ECO:0000256" key="3">
    <source>
        <dbReference type="ARBA" id="ARBA00022475"/>
    </source>
</evidence>
<keyword evidence="16" id="KW-1185">Reference proteome</keyword>
<feature type="transmembrane region" description="Helical" evidence="13">
    <location>
        <begin position="266"/>
        <end position="284"/>
    </location>
</feature>
<feature type="transmembrane region" description="Helical" evidence="13">
    <location>
        <begin position="179"/>
        <end position="199"/>
    </location>
</feature>
<sequence>MQLSTVAMILTAALAHAVWNIASKYKREDTLIFVWAYSCVSVLLWLPASLFFIVQGHQQPDWQLAVSAVVSSVLHIAYSLILQAGYERAELGVVYPIARGSGPVLTMLIATQIMGERLSASSLPGALLVIAGIFVVTGNPFRRGSRSLRGILWGAATGTAIAGYTLWDGYSVTYLHLDPVSYYASTLLLQSLFLTPGAMRRRSGIPTAVRTDILPILMVAVFSPLAYILVLTAMQSMPIALVAPLRESSIIFGSLLSYWLFREDHLARRITGAVIVLAGIVLISH</sequence>
<evidence type="ECO:0000256" key="10">
    <source>
        <dbReference type="ARBA" id="ARBA00023098"/>
    </source>
</evidence>
<feature type="transmembrane region" description="Helical" evidence="13">
    <location>
        <begin position="62"/>
        <end position="81"/>
    </location>
</feature>
<feature type="domain" description="EamA" evidence="14">
    <location>
        <begin position="5"/>
        <end position="137"/>
    </location>
</feature>
<feature type="transmembrane region" description="Helical" evidence="13">
    <location>
        <begin position="6"/>
        <end position="22"/>
    </location>
</feature>
<keyword evidence="6" id="KW-0441">Lipid A biosynthesis</keyword>
<keyword evidence="11 13" id="KW-0472">Membrane</keyword>
<dbReference type="InterPro" id="IPR037185">
    <property type="entry name" value="EmrE-like"/>
</dbReference>
<dbReference type="Pfam" id="PF00892">
    <property type="entry name" value="EamA"/>
    <property type="match status" value="2"/>
</dbReference>
<dbReference type="InterPro" id="IPR000390">
    <property type="entry name" value="Small_drug/metabolite_transptr"/>
</dbReference>
<dbReference type="STRING" id="642227.HA49_15285"/>
<feature type="transmembrane region" description="Helical" evidence="13">
    <location>
        <begin position="239"/>
        <end position="261"/>
    </location>
</feature>
<evidence type="ECO:0000256" key="12">
    <source>
        <dbReference type="ARBA" id="ARBA00038032"/>
    </source>
</evidence>
<dbReference type="PANTHER" id="PTHR30561">
    <property type="entry name" value="SMR FAMILY PROTON-DEPENDENT DRUG EFFLUX TRANSPORTER SUGE"/>
    <property type="match status" value="1"/>
</dbReference>
<reference evidence="15" key="1">
    <citation type="submission" date="2014-12" db="EMBL/GenBank/DDBJ databases">
        <title>The draft genome of the Tatumella morbirosei type strain, LMG23360T isolated from pineapple rot.</title>
        <authorList>
            <person name="Smits T.H."/>
            <person name="Palmer M."/>
            <person name="Venter S.N."/>
            <person name="Duffy B."/>
            <person name="Steenkamp E.T."/>
            <person name="Chan W.Y."/>
            <person name="Coutinho T.A."/>
            <person name="Coetzee M.P."/>
            <person name="De Maayer P."/>
        </authorList>
    </citation>
    <scope>NUCLEOTIDE SEQUENCE [LARGE SCALE GENOMIC DNA]</scope>
    <source>
        <strain evidence="15">LMG 23360</strain>
    </source>
</reference>
<feature type="domain" description="EamA" evidence="14">
    <location>
        <begin position="149"/>
        <end position="284"/>
    </location>
</feature>
<dbReference type="AlphaFoldDB" id="A0A095VBU1"/>
<dbReference type="EMBL" id="JPKR02000003">
    <property type="protein sequence ID" value="KGD72130.1"/>
    <property type="molecule type" value="Genomic_DNA"/>
</dbReference>
<evidence type="ECO:0000256" key="5">
    <source>
        <dbReference type="ARBA" id="ARBA00022519"/>
    </source>
</evidence>
<comment type="similarity">
    <text evidence="12">Belongs to the drug/metabolite transporter (DMT) superfamily. Small multidrug resistance (SMR) (TC 2.A.7.1) family.</text>
</comment>
<dbReference type="Gene3D" id="1.10.3730.20">
    <property type="match status" value="2"/>
</dbReference>
<evidence type="ECO:0000313" key="16">
    <source>
        <dbReference type="Proteomes" id="UP000029577"/>
    </source>
</evidence>
<keyword evidence="2" id="KW-0813">Transport</keyword>
<protein>
    <submittedName>
        <fullName evidence="15">Transporter</fullName>
    </submittedName>
</protein>
<keyword evidence="10" id="KW-0443">Lipid metabolism</keyword>
<keyword evidence="4" id="KW-0444">Lipid biosynthesis</keyword>
<feature type="transmembrane region" description="Helical" evidence="13">
    <location>
        <begin position="34"/>
        <end position="56"/>
    </location>
</feature>
<accession>A0A095VBU1</accession>
<evidence type="ECO:0000256" key="13">
    <source>
        <dbReference type="SAM" id="Phobius"/>
    </source>
</evidence>
<evidence type="ECO:0000256" key="4">
    <source>
        <dbReference type="ARBA" id="ARBA00022516"/>
    </source>
</evidence>
<evidence type="ECO:0000256" key="9">
    <source>
        <dbReference type="ARBA" id="ARBA00022989"/>
    </source>
</evidence>
<evidence type="ECO:0000256" key="6">
    <source>
        <dbReference type="ARBA" id="ARBA00022556"/>
    </source>
</evidence>
<evidence type="ECO:0000313" key="15">
    <source>
        <dbReference type="EMBL" id="KGD72130.1"/>
    </source>
</evidence>
<keyword evidence="5" id="KW-0997">Cell inner membrane</keyword>
<evidence type="ECO:0000256" key="2">
    <source>
        <dbReference type="ARBA" id="ARBA00022448"/>
    </source>
</evidence>
<name>A0A095VBU1_9GAMM</name>
<comment type="caution">
    <text evidence="15">The sequence shown here is derived from an EMBL/GenBank/DDBJ whole genome shotgun (WGS) entry which is preliminary data.</text>
</comment>
<dbReference type="SUPFAM" id="SSF103481">
    <property type="entry name" value="Multidrug resistance efflux transporter EmrE"/>
    <property type="match status" value="2"/>
</dbReference>
<dbReference type="Proteomes" id="UP000029577">
    <property type="component" value="Unassembled WGS sequence"/>
</dbReference>
<dbReference type="GO" id="GO:0022857">
    <property type="term" value="F:transmembrane transporter activity"/>
    <property type="evidence" value="ECO:0007669"/>
    <property type="project" value="InterPro"/>
</dbReference>
<dbReference type="PANTHER" id="PTHR30561:SF1">
    <property type="entry name" value="MULTIDRUG TRANSPORTER EMRE"/>
    <property type="match status" value="1"/>
</dbReference>
<dbReference type="GO" id="GO:0005886">
    <property type="term" value="C:plasma membrane"/>
    <property type="evidence" value="ECO:0007669"/>
    <property type="project" value="UniProtKB-SubCell"/>
</dbReference>
<dbReference type="eggNOG" id="COG0697">
    <property type="taxonomic scope" value="Bacteria"/>
</dbReference>